<comment type="caution">
    <text evidence="2">The sequence shown here is derived from an EMBL/GenBank/DDBJ whole genome shotgun (WGS) entry which is preliminary data.</text>
</comment>
<evidence type="ECO:0000313" key="3">
    <source>
        <dbReference type="Proteomes" id="UP000530403"/>
    </source>
</evidence>
<feature type="region of interest" description="Disordered" evidence="1">
    <location>
        <begin position="217"/>
        <end position="247"/>
    </location>
</feature>
<organism evidence="2 3">
    <name type="scientific">Streptomyces fulvorobeus</name>
    <dbReference type="NCBI Taxonomy" id="284028"/>
    <lineage>
        <taxon>Bacteria</taxon>
        <taxon>Bacillati</taxon>
        <taxon>Actinomycetota</taxon>
        <taxon>Actinomycetes</taxon>
        <taxon>Kitasatosporales</taxon>
        <taxon>Streptomycetaceae</taxon>
        <taxon>Streptomyces</taxon>
    </lineage>
</organism>
<dbReference type="Proteomes" id="UP000530403">
    <property type="component" value="Unassembled WGS sequence"/>
</dbReference>
<evidence type="ECO:0000313" key="2">
    <source>
        <dbReference type="EMBL" id="NYE41588.1"/>
    </source>
</evidence>
<dbReference type="AlphaFoldDB" id="A0A7Y9HBW3"/>
<sequence length="247" mass="26610">MGRVQRARPLRSRNRSRVVRSALQAAAIVWHPGAAPASRFVPRPSPCGNALGRPRQAAKRVSDGRGGPHIRPVCPWLPIPLFMRGPGDGPHDPGSNFQQGTTVRLGFHPCDREVPAPRAAQTSLRPVLSAYMQEGVEDAHGRRGTHRQACSECRAPLLRQAEQEELAHVRGDGSIAFRPRPPAPEIGEVQGAPGCCLVEQLRDRIVRARLMARIRPGSRPARQPFTAVQPCATSAGPSSGGSVCRAS</sequence>
<protein>
    <submittedName>
        <fullName evidence="2">Uncharacterized protein</fullName>
    </submittedName>
</protein>
<name>A0A7Y9HBW3_9ACTN</name>
<dbReference type="EMBL" id="JACCCF010000001">
    <property type="protein sequence ID" value="NYE41588.1"/>
    <property type="molecule type" value="Genomic_DNA"/>
</dbReference>
<reference evidence="2 3" key="1">
    <citation type="submission" date="2020-07" db="EMBL/GenBank/DDBJ databases">
        <title>Sequencing the genomes of 1000 actinobacteria strains.</title>
        <authorList>
            <person name="Klenk H.-P."/>
        </authorList>
    </citation>
    <scope>NUCLEOTIDE SEQUENCE [LARGE SCALE GENOMIC DNA]</scope>
    <source>
        <strain evidence="2 3">DSM 41455</strain>
    </source>
</reference>
<gene>
    <name evidence="2" type="ORF">HEB29_002599</name>
</gene>
<evidence type="ECO:0000256" key="1">
    <source>
        <dbReference type="SAM" id="MobiDB-lite"/>
    </source>
</evidence>
<feature type="region of interest" description="Disordered" evidence="1">
    <location>
        <begin position="47"/>
        <end position="69"/>
    </location>
</feature>
<accession>A0A7Y9HBW3</accession>
<proteinExistence type="predicted"/>
<feature type="compositionally biased region" description="Polar residues" evidence="1">
    <location>
        <begin position="231"/>
        <end position="241"/>
    </location>
</feature>